<comment type="caution">
    <text evidence="2">The sequence shown here is derived from an EMBL/GenBank/DDBJ whole genome shotgun (WGS) entry which is preliminary data.</text>
</comment>
<keyword evidence="1" id="KW-0732">Signal</keyword>
<sequence>MYTKILLTALLVISFNQVNAQENVFRSGFVFKKKYIDNTNISIYKISEETDRTTGKLTKKFEKKEIYNKLIGVIKERNKDSLFVHFWDITKNVSSTNNIITSEDNGSDYVIEVKKWNGNRSHLDLPYRFVQLMATNIPFRVLTKSGNLESEFLNANVSLVWVKGKTRLFKSEFVEPRNRYWALGPYFGLTAIDGSDTEKKQFGLNYGVNVMAGIQGINIIAAYGFQNGFKSDTKSIQPYFGFGIGFKLLEAFSPQIKNKD</sequence>
<dbReference type="EMBL" id="JBHULL010000043">
    <property type="protein sequence ID" value="MFD2585034.1"/>
    <property type="molecule type" value="Genomic_DNA"/>
</dbReference>
<dbReference type="Proteomes" id="UP001597461">
    <property type="component" value="Unassembled WGS sequence"/>
</dbReference>
<protein>
    <recommendedName>
        <fullName evidence="4">Outer membrane protein with beta-barrel domain</fullName>
    </recommendedName>
</protein>
<name>A0ABW5MRC7_9SPHI</name>
<reference evidence="3" key="1">
    <citation type="journal article" date="2019" name="Int. J. Syst. Evol. Microbiol.">
        <title>The Global Catalogue of Microorganisms (GCM) 10K type strain sequencing project: providing services to taxonomists for standard genome sequencing and annotation.</title>
        <authorList>
            <consortium name="The Broad Institute Genomics Platform"/>
            <consortium name="The Broad Institute Genome Sequencing Center for Infectious Disease"/>
            <person name="Wu L."/>
            <person name="Ma J."/>
        </authorList>
    </citation>
    <scope>NUCLEOTIDE SEQUENCE [LARGE SCALE GENOMIC DNA]</scope>
    <source>
        <strain evidence="3">KCTC 42866</strain>
    </source>
</reference>
<accession>A0ABW5MRC7</accession>
<dbReference type="RefSeq" id="WP_379082713.1">
    <property type="nucleotide sequence ID" value="NZ_JBHULL010000043.1"/>
</dbReference>
<evidence type="ECO:0000256" key="1">
    <source>
        <dbReference type="SAM" id="SignalP"/>
    </source>
</evidence>
<evidence type="ECO:0000313" key="2">
    <source>
        <dbReference type="EMBL" id="MFD2585034.1"/>
    </source>
</evidence>
<evidence type="ECO:0000313" key="3">
    <source>
        <dbReference type="Proteomes" id="UP001597461"/>
    </source>
</evidence>
<keyword evidence="3" id="KW-1185">Reference proteome</keyword>
<feature type="signal peptide" evidence="1">
    <location>
        <begin position="1"/>
        <end position="20"/>
    </location>
</feature>
<organism evidence="2 3">
    <name type="scientific">Pedobacter vanadiisoli</name>
    <dbReference type="NCBI Taxonomy" id="1761975"/>
    <lineage>
        <taxon>Bacteria</taxon>
        <taxon>Pseudomonadati</taxon>
        <taxon>Bacteroidota</taxon>
        <taxon>Sphingobacteriia</taxon>
        <taxon>Sphingobacteriales</taxon>
        <taxon>Sphingobacteriaceae</taxon>
        <taxon>Pedobacter</taxon>
    </lineage>
</organism>
<evidence type="ECO:0008006" key="4">
    <source>
        <dbReference type="Google" id="ProtNLM"/>
    </source>
</evidence>
<feature type="chain" id="PRO_5045851774" description="Outer membrane protein with beta-barrel domain" evidence="1">
    <location>
        <begin position="21"/>
        <end position="260"/>
    </location>
</feature>
<proteinExistence type="predicted"/>
<gene>
    <name evidence="2" type="ORF">ACFSR6_21230</name>
</gene>